<reference evidence="1" key="2">
    <citation type="submission" date="2021-04" db="EMBL/GenBank/DDBJ databases">
        <authorList>
            <person name="Dong X."/>
        </authorList>
    </citation>
    <scope>NUCLEOTIDE SEQUENCE</scope>
    <source>
        <strain evidence="1">LLY</strain>
    </source>
</reference>
<sequence length="413" mass="48265">MRNLEVNDIVESVKEIQIFLGTEWLSDELKKLNSQKPNKNPRKHNFLRKKITYHPFALTWKNALKQLDLCLEKKRLIVSHDLLQVVVLGSYFSRLKFIKLVNSEGEMVGTSIQELKKRFKNPDEYDNVKYELQIASVYSFNYNTNFVKTASKKTPDLYIKLDNSMIQIECKKKEDMSKRDKTNKLHWDELAIKTLNFMTESDINYLSIIRFEKDPSDVSAKKCLSYTIDLLKEQKEGVFKHKLGFSVELKKIAENDEILTSSFTEDFKREEYFESEYVSFQSNEEGISKNSLIKNPKIICFKSKELPDRVNSVIRTIRKAKKQLRSDLPGIIYIEINPNNFQPQDFDILERKIKEHFSDSINAVVLTKAPDIKINDEFGQYTHKSQVILNEKCKLTLPEKFEIIGTSKNKASN</sequence>
<proteinExistence type="predicted"/>
<organism evidence="1 2">
    <name type="scientific">Methanococcoides seepicolus</name>
    <dbReference type="NCBI Taxonomy" id="2828780"/>
    <lineage>
        <taxon>Archaea</taxon>
        <taxon>Methanobacteriati</taxon>
        <taxon>Methanobacteriota</taxon>
        <taxon>Stenosarchaea group</taxon>
        <taxon>Methanomicrobia</taxon>
        <taxon>Methanosarcinales</taxon>
        <taxon>Methanosarcinaceae</taxon>
        <taxon>Methanococcoides</taxon>
    </lineage>
</organism>
<dbReference type="Proteomes" id="UP001056766">
    <property type="component" value="Unassembled WGS sequence"/>
</dbReference>
<comment type="caution">
    <text evidence="1">The sequence shown here is derived from an EMBL/GenBank/DDBJ whole genome shotgun (WGS) entry which is preliminary data.</text>
</comment>
<dbReference type="AlphaFoldDB" id="A0A9E4ZEN0"/>
<evidence type="ECO:0000313" key="1">
    <source>
        <dbReference type="EMBL" id="MCM1985763.1"/>
    </source>
</evidence>
<dbReference type="RefSeq" id="WP_250867139.1">
    <property type="nucleotide sequence ID" value="NZ_JAGSOI010000004.1"/>
</dbReference>
<accession>A0A9E4ZEN0</accession>
<dbReference type="EMBL" id="JAGSOI010000004">
    <property type="protein sequence ID" value="MCM1985763.1"/>
    <property type="molecule type" value="Genomic_DNA"/>
</dbReference>
<keyword evidence="2" id="KW-1185">Reference proteome</keyword>
<gene>
    <name evidence="1" type="ORF">KDK67_01830</name>
</gene>
<reference evidence="1" key="1">
    <citation type="journal article" date="2021" name="mSystems">
        <title>Bacteria and Archaea Synergistically Convert Glycine Betaine to Biogenic Methane in the Formosa Cold Seep of the South China Sea.</title>
        <authorList>
            <person name="Li L."/>
            <person name="Zhang W."/>
            <person name="Zhang S."/>
            <person name="Song L."/>
            <person name="Sun Q."/>
            <person name="Zhang H."/>
            <person name="Xiang H."/>
            <person name="Dong X."/>
        </authorList>
    </citation>
    <scope>NUCLEOTIDE SEQUENCE</scope>
    <source>
        <strain evidence="1">LLY</strain>
    </source>
</reference>
<name>A0A9E4ZEN0_9EURY</name>
<protein>
    <submittedName>
        <fullName evidence="1">Uncharacterized protein</fullName>
    </submittedName>
</protein>
<evidence type="ECO:0000313" key="2">
    <source>
        <dbReference type="Proteomes" id="UP001056766"/>
    </source>
</evidence>